<organism evidence="2 3">
    <name type="scientific">Massilia eurypsychrophila</name>
    <dbReference type="NCBI Taxonomy" id="1485217"/>
    <lineage>
        <taxon>Bacteria</taxon>
        <taxon>Pseudomonadati</taxon>
        <taxon>Pseudomonadota</taxon>
        <taxon>Betaproteobacteria</taxon>
        <taxon>Burkholderiales</taxon>
        <taxon>Oxalobacteraceae</taxon>
        <taxon>Telluria group</taxon>
        <taxon>Massilia</taxon>
    </lineage>
</organism>
<keyword evidence="1" id="KW-0472">Membrane</keyword>
<proteinExistence type="predicted"/>
<dbReference type="RefSeq" id="WP_099792253.1">
    <property type="nucleotide sequence ID" value="NZ_JBHLYV010000093.1"/>
</dbReference>
<keyword evidence="1" id="KW-0812">Transmembrane</keyword>
<evidence type="ECO:0000313" key="2">
    <source>
        <dbReference type="EMBL" id="PIL42912.1"/>
    </source>
</evidence>
<protein>
    <submittedName>
        <fullName evidence="2">Uncharacterized protein</fullName>
    </submittedName>
</protein>
<name>A0A2G8TA67_9BURK</name>
<dbReference type="Proteomes" id="UP000230390">
    <property type="component" value="Unassembled WGS sequence"/>
</dbReference>
<evidence type="ECO:0000313" key="3">
    <source>
        <dbReference type="Proteomes" id="UP000230390"/>
    </source>
</evidence>
<dbReference type="OrthoDB" id="8740628at2"/>
<sequence>MTMIAIGLIGLASAGVYLWRRRFIDALLVLVAAAALAGIGGNFSLPHTAAKGPLTGDGLTEAQWRDLSARPLAWTVPASPVLRLDFPRRLTLGRMFTFTIHRDKPGAARLQLLAENKQVIAEASGSAASLSVQWLPPAAELLVLRARLLDAAGNTLAEGPVPLNVVDAAPLRVQGRFAAPSFDLRVLNELLANSGALLDWQVTLGKTVTRSETAREPMAAPNLLIIDAAWFERASESARAALLAQGTPLVILGANASDTRIWQRAMQLDLKPQADGRVAGALAMPVAPFNPVAGTWTAGDGTFWTRGRITWVGVGDWHRLAISQPRQLALWWQGVLDGAGVKVEQDVTWEEPREMAFAGQRLELCAQGAKGDAVFPSLQQKIVWQRRLDKADASCVAVWPRQAGWLKMEGKGGETYVFDAADWPQWQAAQRRDATSRYLARTAAPAAIGSTPLPAWPFALLFTLAMLALWWRERGRLA</sequence>
<comment type="caution">
    <text evidence="2">The sequence shown here is derived from an EMBL/GenBank/DDBJ whole genome shotgun (WGS) entry which is preliminary data.</text>
</comment>
<gene>
    <name evidence="2" type="ORF">CR105_21945</name>
</gene>
<feature type="transmembrane region" description="Helical" evidence="1">
    <location>
        <begin position="453"/>
        <end position="471"/>
    </location>
</feature>
<evidence type="ECO:0000256" key="1">
    <source>
        <dbReference type="SAM" id="Phobius"/>
    </source>
</evidence>
<dbReference type="AlphaFoldDB" id="A0A2G8TA67"/>
<accession>A0A2G8TA67</accession>
<dbReference type="EMBL" id="PDOC01000019">
    <property type="protein sequence ID" value="PIL42912.1"/>
    <property type="molecule type" value="Genomic_DNA"/>
</dbReference>
<keyword evidence="3" id="KW-1185">Reference proteome</keyword>
<keyword evidence="1" id="KW-1133">Transmembrane helix</keyword>
<reference evidence="2 3" key="1">
    <citation type="submission" date="2017-10" db="EMBL/GenBank/DDBJ databases">
        <title>Massilia psychrophilum sp. nov., a novel purple-pigmented bacterium isolated from Tianshan glacier, Xinjiang Municipality, China.</title>
        <authorList>
            <person name="Wang H."/>
        </authorList>
    </citation>
    <scope>NUCLEOTIDE SEQUENCE [LARGE SCALE GENOMIC DNA]</scope>
    <source>
        <strain evidence="2 3">JCM 30074</strain>
    </source>
</reference>